<protein>
    <submittedName>
        <fullName evidence="1">Uncharacterized protein</fullName>
    </submittedName>
</protein>
<accession>A0A0F8WNI9</accession>
<dbReference type="EMBL" id="LAZR01063993">
    <property type="protein sequence ID" value="KKK58417.1"/>
    <property type="molecule type" value="Genomic_DNA"/>
</dbReference>
<reference evidence="1" key="1">
    <citation type="journal article" date="2015" name="Nature">
        <title>Complex archaea that bridge the gap between prokaryotes and eukaryotes.</title>
        <authorList>
            <person name="Spang A."/>
            <person name="Saw J.H."/>
            <person name="Jorgensen S.L."/>
            <person name="Zaremba-Niedzwiedzka K."/>
            <person name="Martijn J."/>
            <person name="Lind A.E."/>
            <person name="van Eijk R."/>
            <person name="Schleper C."/>
            <person name="Guy L."/>
            <person name="Ettema T.J."/>
        </authorList>
    </citation>
    <scope>NUCLEOTIDE SEQUENCE</scope>
</reference>
<gene>
    <name evidence="1" type="ORF">LCGC14_3044650</name>
</gene>
<evidence type="ECO:0000313" key="1">
    <source>
        <dbReference type="EMBL" id="KKK58417.1"/>
    </source>
</evidence>
<dbReference type="AlphaFoldDB" id="A0A0F8WNI9"/>
<organism evidence="1">
    <name type="scientific">marine sediment metagenome</name>
    <dbReference type="NCBI Taxonomy" id="412755"/>
    <lineage>
        <taxon>unclassified sequences</taxon>
        <taxon>metagenomes</taxon>
        <taxon>ecological metagenomes</taxon>
    </lineage>
</organism>
<name>A0A0F8WNI9_9ZZZZ</name>
<proteinExistence type="predicted"/>
<sequence length="112" mass="12026">MGKTLAELLDEHFGVKTSYNENPEVIQVEITVTKVFAYNPNRLGLVVINTSGFPILVGYKNDVSVGNGILLVANGGSLSLVWDEDFELVASEMFAIADGGIATIYSNETVSL</sequence>
<comment type="caution">
    <text evidence="1">The sequence shown here is derived from an EMBL/GenBank/DDBJ whole genome shotgun (WGS) entry which is preliminary data.</text>
</comment>